<evidence type="ECO:0000256" key="1">
    <source>
        <dbReference type="SAM" id="MobiDB-lite"/>
    </source>
</evidence>
<dbReference type="GO" id="GO:0031573">
    <property type="term" value="P:mitotic intra-S DNA damage checkpoint signaling"/>
    <property type="evidence" value="ECO:0007669"/>
    <property type="project" value="TreeGrafter"/>
</dbReference>
<dbReference type="GO" id="GO:0097552">
    <property type="term" value="P:mitochondrial double-strand break repair via homologous recombination"/>
    <property type="evidence" value="ECO:0007669"/>
    <property type="project" value="TreeGrafter"/>
</dbReference>
<dbReference type="GO" id="GO:0000724">
    <property type="term" value="P:double-strand break repair via homologous recombination"/>
    <property type="evidence" value="ECO:0007669"/>
    <property type="project" value="TreeGrafter"/>
</dbReference>
<dbReference type="GO" id="GO:0030870">
    <property type="term" value="C:Mre11 complex"/>
    <property type="evidence" value="ECO:0007669"/>
    <property type="project" value="TreeGrafter"/>
</dbReference>
<gene>
    <name evidence="2" type="ORF">PoB_000749400</name>
</gene>
<organism evidence="2 3">
    <name type="scientific">Plakobranchus ocellatus</name>
    <dbReference type="NCBI Taxonomy" id="259542"/>
    <lineage>
        <taxon>Eukaryota</taxon>
        <taxon>Metazoa</taxon>
        <taxon>Spiralia</taxon>
        <taxon>Lophotrochozoa</taxon>
        <taxon>Mollusca</taxon>
        <taxon>Gastropoda</taxon>
        <taxon>Heterobranchia</taxon>
        <taxon>Euthyneura</taxon>
        <taxon>Panpulmonata</taxon>
        <taxon>Sacoglossa</taxon>
        <taxon>Placobranchoidea</taxon>
        <taxon>Plakobranchidae</taxon>
        <taxon>Plakobranchus</taxon>
    </lineage>
</organism>
<feature type="compositionally biased region" description="Basic residues" evidence="1">
    <location>
        <begin position="157"/>
        <end position="176"/>
    </location>
</feature>
<name>A0AAV3YFB2_9GAST</name>
<dbReference type="GO" id="GO:0007095">
    <property type="term" value="P:mitotic G2 DNA damage checkpoint signaling"/>
    <property type="evidence" value="ECO:0007669"/>
    <property type="project" value="TreeGrafter"/>
</dbReference>
<accession>A0AAV3YFB2</accession>
<dbReference type="GO" id="GO:0000723">
    <property type="term" value="P:telomere maintenance"/>
    <property type="evidence" value="ECO:0007669"/>
    <property type="project" value="TreeGrafter"/>
</dbReference>
<dbReference type="Proteomes" id="UP000735302">
    <property type="component" value="Unassembled WGS sequence"/>
</dbReference>
<dbReference type="GO" id="GO:0006303">
    <property type="term" value="P:double-strand break repair via nonhomologous end joining"/>
    <property type="evidence" value="ECO:0007669"/>
    <property type="project" value="TreeGrafter"/>
</dbReference>
<dbReference type="GO" id="GO:0042138">
    <property type="term" value="P:meiotic DNA double-strand break formation"/>
    <property type="evidence" value="ECO:0007669"/>
    <property type="project" value="TreeGrafter"/>
</dbReference>
<dbReference type="PANTHER" id="PTHR10139:SF1">
    <property type="entry name" value="DOUBLE-STRAND BREAK REPAIR PROTEIN MRE11"/>
    <property type="match status" value="1"/>
</dbReference>
<dbReference type="EMBL" id="BLXT01000876">
    <property type="protein sequence ID" value="GFN80988.1"/>
    <property type="molecule type" value="Genomic_DNA"/>
</dbReference>
<reference evidence="2 3" key="1">
    <citation type="journal article" date="2021" name="Elife">
        <title>Chloroplast acquisition without the gene transfer in kleptoplastic sea slugs, Plakobranchus ocellatus.</title>
        <authorList>
            <person name="Maeda T."/>
            <person name="Takahashi S."/>
            <person name="Yoshida T."/>
            <person name="Shimamura S."/>
            <person name="Takaki Y."/>
            <person name="Nagai Y."/>
            <person name="Toyoda A."/>
            <person name="Suzuki Y."/>
            <person name="Arimoto A."/>
            <person name="Ishii H."/>
            <person name="Satoh N."/>
            <person name="Nishiyama T."/>
            <person name="Hasebe M."/>
            <person name="Maruyama T."/>
            <person name="Minagawa J."/>
            <person name="Obokata J."/>
            <person name="Shigenobu S."/>
        </authorList>
    </citation>
    <scope>NUCLEOTIDE SEQUENCE [LARGE SCALE GENOMIC DNA]</scope>
</reference>
<dbReference type="AlphaFoldDB" id="A0AAV3YFB2"/>
<protein>
    <submittedName>
        <fullName evidence="2">Double-strand break repair protein mre11</fullName>
    </submittedName>
</protein>
<dbReference type="GO" id="GO:0000014">
    <property type="term" value="F:single-stranded DNA endodeoxyribonuclease activity"/>
    <property type="evidence" value="ECO:0007669"/>
    <property type="project" value="TreeGrafter"/>
</dbReference>
<evidence type="ECO:0000313" key="3">
    <source>
        <dbReference type="Proteomes" id="UP000735302"/>
    </source>
</evidence>
<dbReference type="GO" id="GO:0035861">
    <property type="term" value="C:site of double-strand break"/>
    <property type="evidence" value="ECO:0007669"/>
    <property type="project" value="TreeGrafter"/>
</dbReference>
<dbReference type="PANTHER" id="PTHR10139">
    <property type="entry name" value="DOUBLE-STRAND BREAK REPAIR PROTEIN MRE11"/>
    <property type="match status" value="1"/>
</dbReference>
<keyword evidence="3" id="KW-1185">Reference proteome</keyword>
<proteinExistence type="predicted"/>
<evidence type="ECO:0000313" key="2">
    <source>
        <dbReference type="EMBL" id="GFN80988.1"/>
    </source>
</evidence>
<sequence length="189" mass="21142">MWDSFKYSIFFILPDPKALAQIRNIASDSATVEDMVSKLVTSEGCQLKLLSEKGMSEAVKEYVDKEEKEAITELVKYQLKKTQVHLQTRHTNEDQIDAEVVRFKEARKQKAGEEEEDVKAAMKVAQAKRESQSQNGVFDDNADSDESVGASDVSNTGHRRARGRGGRGSRGGRGRSRGAYNDSGRFFFN</sequence>
<feature type="region of interest" description="Disordered" evidence="1">
    <location>
        <begin position="108"/>
        <end position="189"/>
    </location>
</feature>
<comment type="caution">
    <text evidence="2">The sequence shown here is derived from an EMBL/GenBank/DDBJ whole genome shotgun (WGS) entry which is preliminary data.</text>
</comment>